<sequence length="121" mass="13583">MFVSGLLVFSLDLFALKLDVYDFILFWVCAVGVVLGNVLFFFDNGSFTLPLEKLAEVSRASAFWRGGDGLKISGRFLLPCSIIISFPLLITALFPFSTSFCKFNFTVFRFCISFLVKSCLM</sequence>
<comment type="caution">
    <text evidence="2">The sequence shown here is derived from an EMBL/GenBank/DDBJ whole genome shotgun (WGS) entry which is preliminary data.</text>
</comment>
<name>A0ABQ7PZ65_PLUXY</name>
<keyword evidence="1" id="KW-0472">Membrane</keyword>
<evidence type="ECO:0000256" key="1">
    <source>
        <dbReference type="SAM" id="Phobius"/>
    </source>
</evidence>
<proteinExistence type="predicted"/>
<organism evidence="2 3">
    <name type="scientific">Plutella xylostella</name>
    <name type="common">Diamondback moth</name>
    <name type="synonym">Plutella maculipennis</name>
    <dbReference type="NCBI Taxonomy" id="51655"/>
    <lineage>
        <taxon>Eukaryota</taxon>
        <taxon>Metazoa</taxon>
        <taxon>Ecdysozoa</taxon>
        <taxon>Arthropoda</taxon>
        <taxon>Hexapoda</taxon>
        <taxon>Insecta</taxon>
        <taxon>Pterygota</taxon>
        <taxon>Neoptera</taxon>
        <taxon>Endopterygota</taxon>
        <taxon>Lepidoptera</taxon>
        <taxon>Glossata</taxon>
        <taxon>Ditrysia</taxon>
        <taxon>Yponomeutoidea</taxon>
        <taxon>Plutellidae</taxon>
        <taxon>Plutella</taxon>
    </lineage>
</organism>
<evidence type="ECO:0000313" key="3">
    <source>
        <dbReference type="Proteomes" id="UP000823941"/>
    </source>
</evidence>
<reference evidence="2 3" key="1">
    <citation type="submission" date="2021-06" db="EMBL/GenBank/DDBJ databases">
        <title>A haploid diamondback moth (Plutella xylostella L.) genome assembly resolves 31 chromosomes and identifies a diamide resistance mutation.</title>
        <authorList>
            <person name="Ward C.M."/>
            <person name="Perry K.D."/>
            <person name="Baker G."/>
            <person name="Powis K."/>
            <person name="Heckel D.G."/>
            <person name="Baxter S.W."/>
        </authorList>
    </citation>
    <scope>NUCLEOTIDE SEQUENCE [LARGE SCALE GENOMIC DNA]</scope>
    <source>
        <strain evidence="2 3">LV</strain>
        <tissue evidence="2">Single pupa</tissue>
    </source>
</reference>
<keyword evidence="1" id="KW-1133">Transmembrane helix</keyword>
<feature type="transmembrane region" description="Helical" evidence="1">
    <location>
        <begin position="76"/>
        <end position="97"/>
    </location>
</feature>
<feature type="transmembrane region" description="Helical" evidence="1">
    <location>
        <begin position="20"/>
        <end position="42"/>
    </location>
</feature>
<keyword evidence="1" id="KW-0812">Transmembrane</keyword>
<evidence type="ECO:0000313" key="2">
    <source>
        <dbReference type="EMBL" id="KAG7298179.1"/>
    </source>
</evidence>
<gene>
    <name evidence="2" type="ORF">JYU34_018963</name>
</gene>
<accession>A0ABQ7PZ65</accession>
<dbReference type="Proteomes" id="UP000823941">
    <property type="component" value="Chromosome 25"/>
</dbReference>
<protein>
    <submittedName>
        <fullName evidence="2">Uncharacterized protein</fullName>
    </submittedName>
</protein>
<dbReference type="EMBL" id="JAHIBW010000025">
    <property type="protein sequence ID" value="KAG7298179.1"/>
    <property type="molecule type" value="Genomic_DNA"/>
</dbReference>
<keyword evidence="3" id="KW-1185">Reference proteome</keyword>